<dbReference type="Proteomes" id="UP001501237">
    <property type="component" value="Unassembled WGS sequence"/>
</dbReference>
<evidence type="ECO:0000313" key="1">
    <source>
        <dbReference type="EMBL" id="GAA3197497.1"/>
    </source>
</evidence>
<dbReference type="EMBL" id="BAAAUV010000002">
    <property type="protein sequence ID" value="GAA3197497.1"/>
    <property type="molecule type" value="Genomic_DNA"/>
</dbReference>
<comment type="caution">
    <text evidence="1">The sequence shown here is derived from an EMBL/GenBank/DDBJ whole genome shotgun (WGS) entry which is preliminary data.</text>
</comment>
<protein>
    <submittedName>
        <fullName evidence="1">Uncharacterized protein</fullName>
    </submittedName>
</protein>
<sequence length="110" mass="11765">MAFHQQGWTVTNVYNVNGDLVLTAQSTHADLAALIADLRTRVGGLEDVPAEDLASLDEEFPGEDAPEAETPGRLTRIAGRLRTLNSASTSAVELARTLETAAEWAGHHIT</sequence>
<proteinExistence type="predicted"/>
<evidence type="ECO:0000313" key="2">
    <source>
        <dbReference type="Proteomes" id="UP001501237"/>
    </source>
</evidence>
<accession>A0ABP6Q218</accession>
<dbReference type="RefSeq" id="WP_344822365.1">
    <property type="nucleotide sequence ID" value="NZ_BAAAUV010000002.1"/>
</dbReference>
<gene>
    <name evidence="1" type="ORF">GCM10010468_08680</name>
</gene>
<organism evidence="1 2">
    <name type="scientific">Actinocorallia longicatena</name>
    <dbReference type="NCBI Taxonomy" id="111803"/>
    <lineage>
        <taxon>Bacteria</taxon>
        <taxon>Bacillati</taxon>
        <taxon>Actinomycetota</taxon>
        <taxon>Actinomycetes</taxon>
        <taxon>Streptosporangiales</taxon>
        <taxon>Thermomonosporaceae</taxon>
        <taxon>Actinocorallia</taxon>
    </lineage>
</organism>
<keyword evidence="2" id="KW-1185">Reference proteome</keyword>
<name>A0ABP6Q218_9ACTN</name>
<reference evidence="2" key="1">
    <citation type="journal article" date="2019" name="Int. J. Syst. Evol. Microbiol.">
        <title>The Global Catalogue of Microorganisms (GCM) 10K type strain sequencing project: providing services to taxonomists for standard genome sequencing and annotation.</title>
        <authorList>
            <consortium name="The Broad Institute Genomics Platform"/>
            <consortium name="The Broad Institute Genome Sequencing Center for Infectious Disease"/>
            <person name="Wu L."/>
            <person name="Ma J."/>
        </authorList>
    </citation>
    <scope>NUCLEOTIDE SEQUENCE [LARGE SCALE GENOMIC DNA]</scope>
    <source>
        <strain evidence="2">JCM 9377</strain>
    </source>
</reference>